<gene>
    <name evidence="2" type="ORF">O6R08_10475</name>
</gene>
<feature type="compositionally biased region" description="Low complexity" evidence="1">
    <location>
        <begin position="35"/>
        <end position="48"/>
    </location>
</feature>
<evidence type="ECO:0000256" key="1">
    <source>
        <dbReference type="SAM" id="MobiDB-lite"/>
    </source>
</evidence>
<proteinExistence type="predicted"/>
<feature type="region of interest" description="Disordered" evidence="1">
    <location>
        <begin position="24"/>
        <end position="60"/>
    </location>
</feature>
<organism evidence="2 3">
    <name type="scientific">Cutibacterium equinum</name>
    <dbReference type="NCBI Taxonomy" id="3016342"/>
    <lineage>
        <taxon>Bacteria</taxon>
        <taxon>Bacillati</taxon>
        <taxon>Actinomycetota</taxon>
        <taxon>Actinomycetes</taxon>
        <taxon>Propionibacteriales</taxon>
        <taxon>Propionibacteriaceae</taxon>
        <taxon>Cutibacterium</taxon>
    </lineage>
</organism>
<name>A0ABY7R313_9ACTN</name>
<sequence length="206" mass="21897">MVTAFVVMLGTAACGGDDGASGAMGGVTPAPGAVTTSSTPTPRSTSTPRSDEPRLVKATATPVPGTTQDALFLEAKKVYETYMEQSLLFEEEGGGKVLPTGLREVVGDPWEGALQEYYTKVKKRGHHVTPESAGFGEMTLSRIKTEPGYDITIKSCADQRGWVFVDDAGKEMARGNLRQNTLSMIREKGKLVIVDGFSGGVDTCEK</sequence>
<evidence type="ECO:0000313" key="2">
    <source>
        <dbReference type="EMBL" id="WCC81198.1"/>
    </source>
</evidence>
<keyword evidence="3" id="KW-1185">Reference proteome</keyword>
<accession>A0ABY7R313</accession>
<protein>
    <recommendedName>
        <fullName evidence="4">Lipoprotein</fullName>
    </recommendedName>
</protein>
<evidence type="ECO:0008006" key="4">
    <source>
        <dbReference type="Google" id="ProtNLM"/>
    </source>
</evidence>
<evidence type="ECO:0000313" key="3">
    <source>
        <dbReference type="Proteomes" id="UP001212097"/>
    </source>
</evidence>
<dbReference type="EMBL" id="CP115668">
    <property type="protein sequence ID" value="WCC81198.1"/>
    <property type="molecule type" value="Genomic_DNA"/>
</dbReference>
<reference evidence="2 3" key="1">
    <citation type="submission" date="2023-06" db="EMBL/GenBank/DDBJ databases">
        <title>The Gram-positive Non-spore-bearing Anaerobic Bacilli of Human Feces.</title>
        <authorList>
            <person name="Eggerth A.H."/>
        </authorList>
    </citation>
    <scope>NUCLEOTIDE SEQUENCE [LARGE SCALE GENOMIC DNA]</scope>
    <source>
        <strain evidence="2 3">CBA3108</strain>
    </source>
</reference>
<dbReference type="Proteomes" id="UP001212097">
    <property type="component" value="Chromosome"/>
</dbReference>